<feature type="non-terminal residue" evidence="2">
    <location>
        <position position="155"/>
    </location>
</feature>
<dbReference type="AlphaFoldDB" id="A0AAV5UUI0"/>
<keyword evidence="3" id="KW-1185">Reference proteome</keyword>
<evidence type="ECO:0000256" key="1">
    <source>
        <dbReference type="SAM" id="SignalP"/>
    </source>
</evidence>
<feature type="non-terminal residue" evidence="2">
    <location>
        <position position="1"/>
    </location>
</feature>
<reference evidence="2" key="1">
    <citation type="submission" date="2023-10" db="EMBL/GenBank/DDBJ databases">
        <title>Genome assembly of Pristionchus species.</title>
        <authorList>
            <person name="Yoshida K."/>
            <person name="Sommer R.J."/>
        </authorList>
    </citation>
    <scope>NUCLEOTIDE SEQUENCE</scope>
    <source>
        <strain evidence="2">RS5133</strain>
    </source>
</reference>
<comment type="caution">
    <text evidence="2">The sequence shown here is derived from an EMBL/GenBank/DDBJ whole genome shotgun (WGS) entry which is preliminary data.</text>
</comment>
<feature type="chain" id="PRO_5043450662" evidence="1">
    <location>
        <begin position="19"/>
        <end position="155"/>
    </location>
</feature>
<dbReference type="EMBL" id="BTSY01000001">
    <property type="protein sequence ID" value="GMT10131.1"/>
    <property type="molecule type" value="Genomic_DNA"/>
</dbReference>
<dbReference type="Proteomes" id="UP001432322">
    <property type="component" value="Unassembled WGS sequence"/>
</dbReference>
<feature type="signal peptide" evidence="1">
    <location>
        <begin position="1"/>
        <end position="18"/>
    </location>
</feature>
<sequence>QSTMKFFLVLALIAVVYGQTIQEIEQMIGMEDDADGITDLVKILSKNYPQFIKDDEMSTVAKELQFIANSTDKSGEVLLSIAPLIMGKVMRLAEQTKAPFESLSKETKLYLANLKTDVMIAHTFNDKEVNTVDDLIRTFNSIFDPLYDDFNSQSE</sequence>
<organism evidence="2 3">
    <name type="scientific">Pristionchus fissidentatus</name>
    <dbReference type="NCBI Taxonomy" id="1538716"/>
    <lineage>
        <taxon>Eukaryota</taxon>
        <taxon>Metazoa</taxon>
        <taxon>Ecdysozoa</taxon>
        <taxon>Nematoda</taxon>
        <taxon>Chromadorea</taxon>
        <taxon>Rhabditida</taxon>
        <taxon>Rhabditina</taxon>
        <taxon>Diplogasteromorpha</taxon>
        <taxon>Diplogasteroidea</taxon>
        <taxon>Neodiplogasteridae</taxon>
        <taxon>Pristionchus</taxon>
    </lineage>
</organism>
<evidence type="ECO:0000313" key="3">
    <source>
        <dbReference type="Proteomes" id="UP001432322"/>
    </source>
</evidence>
<proteinExistence type="predicted"/>
<accession>A0AAV5UUI0</accession>
<gene>
    <name evidence="2" type="ORF">PFISCL1PPCAC_1428</name>
</gene>
<keyword evidence="1" id="KW-0732">Signal</keyword>
<name>A0AAV5UUI0_9BILA</name>
<protein>
    <submittedName>
        <fullName evidence="2">Uncharacterized protein</fullName>
    </submittedName>
</protein>
<evidence type="ECO:0000313" key="2">
    <source>
        <dbReference type="EMBL" id="GMT10131.1"/>
    </source>
</evidence>